<evidence type="ECO:0000313" key="6">
    <source>
        <dbReference type="Proteomes" id="UP001220209"/>
    </source>
</evidence>
<dbReference type="EMBL" id="JAGEMX010000012">
    <property type="protein sequence ID" value="MBO1833422.1"/>
    <property type="molecule type" value="Genomic_DNA"/>
</dbReference>
<gene>
    <name evidence="2" type="ORF">J4M89_28935</name>
    <name evidence="1" type="ORF">JIN94_26435</name>
    <name evidence="3" type="ORF">LXE91_26255</name>
</gene>
<evidence type="ECO:0000313" key="1">
    <source>
        <dbReference type="EMBL" id="MBK1933431.1"/>
    </source>
</evidence>
<dbReference type="AlphaFoldDB" id="A0AAP1V7V8"/>
<dbReference type="RefSeq" id="WP_135370737.1">
    <property type="nucleotide sequence ID" value="NZ_BSTW01000010.1"/>
</dbReference>
<keyword evidence="5" id="KW-1185">Reference proteome</keyword>
<reference evidence="1" key="1">
    <citation type="submission" date="2021-01" db="EMBL/GenBank/DDBJ databases">
        <title>Outbreak of Burkholderia contaminns endophthalmitis traced to a clinical ventilation system.</title>
        <authorList>
            <person name="Lipuma J."/>
            <person name="Spilker T."/>
            <person name="Kratholm J."/>
        </authorList>
    </citation>
    <scope>NUCLEOTIDE SEQUENCE</scope>
    <source>
        <strain evidence="1">HI4954</strain>
    </source>
</reference>
<dbReference type="EMBL" id="JAENIB010000013">
    <property type="protein sequence ID" value="MBK1933431.1"/>
    <property type="molecule type" value="Genomic_DNA"/>
</dbReference>
<reference evidence="3 6" key="3">
    <citation type="submission" date="2021-12" db="EMBL/GenBank/DDBJ databases">
        <title>Genomic and phenotypic characterization of three Burkholderia contaminans isolates recovered from different sources.</title>
        <authorList>
            <person name="Lopez De Volder A."/>
            <person name="Fan Y."/>
            <person name="Nunvar J."/>
            <person name="Herrera T."/>
            <person name="Timp W."/>
            <person name="Degrossi J."/>
        </authorList>
    </citation>
    <scope>NUCLEOTIDE SEQUENCE [LARGE SCALE GENOMIC DNA]</scope>
    <source>
        <strain evidence="3 6">LMG 23361</strain>
    </source>
</reference>
<proteinExistence type="predicted"/>
<dbReference type="EMBL" id="CP090641">
    <property type="protein sequence ID" value="WFN19473.1"/>
    <property type="molecule type" value="Genomic_DNA"/>
</dbReference>
<sequence>MANVDKTVQDRYQPAVNLGKVVARFRFECSVISTCQACNGMAIEIRCVNERGPQVTTTPAGR</sequence>
<name>A0AAP1V7V8_9BURK</name>
<organism evidence="1 4">
    <name type="scientific">Burkholderia contaminans</name>
    <dbReference type="NCBI Taxonomy" id="488447"/>
    <lineage>
        <taxon>Bacteria</taxon>
        <taxon>Pseudomonadati</taxon>
        <taxon>Pseudomonadota</taxon>
        <taxon>Betaproteobacteria</taxon>
        <taxon>Burkholderiales</taxon>
        <taxon>Burkholderiaceae</taxon>
        <taxon>Burkholderia</taxon>
        <taxon>Burkholderia cepacia complex</taxon>
    </lineage>
</organism>
<evidence type="ECO:0000313" key="4">
    <source>
        <dbReference type="Proteomes" id="UP000611459"/>
    </source>
</evidence>
<evidence type="ECO:0000313" key="3">
    <source>
        <dbReference type="EMBL" id="WFN19473.1"/>
    </source>
</evidence>
<accession>A0AAP1V7V8</accession>
<evidence type="ECO:0000313" key="5">
    <source>
        <dbReference type="Proteomes" id="UP000664048"/>
    </source>
</evidence>
<dbReference type="Proteomes" id="UP000611459">
    <property type="component" value="Unassembled WGS sequence"/>
</dbReference>
<evidence type="ECO:0000313" key="2">
    <source>
        <dbReference type="EMBL" id="MBO1833422.1"/>
    </source>
</evidence>
<dbReference type="Proteomes" id="UP000664048">
    <property type="component" value="Unassembled WGS sequence"/>
</dbReference>
<reference evidence="2 5" key="2">
    <citation type="submission" date="2021-03" db="EMBL/GenBank/DDBJ databases">
        <title>Clinical course, treatment and visual outcome of an outbreak of Burkholderia contaminans endophthalmitis following cataract surgery.</title>
        <authorList>
            <person name="Lind C."/>
            <person name="Olsen K."/>
            <person name="Angelsen N.K."/>
            <person name="Krefting E.A."/>
            <person name="Fossen K."/>
            <person name="Gravningen K."/>
            <person name="Depoorter E."/>
            <person name="Vandamme P."/>
            <person name="Bertelsen G."/>
        </authorList>
    </citation>
    <scope>NUCLEOTIDE SEQUENCE [LARGE SCALE GENOMIC DNA]</scope>
    <source>
        <strain evidence="2 5">51242556</strain>
    </source>
</reference>
<protein>
    <submittedName>
        <fullName evidence="1">Uncharacterized protein</fullName>
    </submittedName>
</protein>
<dbReference type="Proteomes" id="UP001220209">
    <property type="component" value="Chromosome 2"/>
</dbReference>